<keyword evidence="2" id="KW-1185">Reference proteome</keyword>
<proteinExistence type="predicted"/>
<dbReference type="AlphaFoldDB" id="K2LX14"/>
<sequence>MLMAKGNVHDGVSREMLYAAGAVTA</sequence>
<evidence type="ECO:0000313" key="1">
    <source>
        <dbReference type="EMBL" id="EKF27128.1"/>
    </source>
</evidence>
<reference evidence="1 2" key="1">
    <citation type="journal article" date="2012" name="BMC Genomics">
        <title>Comparative genomic analysis of human infective Trypanosoma cruzi lineages with the bat-restricted subspecies T. cruzi marinkellei.</title>
        <authorList>
            <person name="Franzen O."/>
            <person name="Talavera-Lopez C."/>
            <person name="Ochaya S."/>
            <person name="Butler C.E."/>
            <person name="Messenger L.A."/>
            <person name="Lewis M.D."/>
            <person name="Llewellyn M.S."/>
            <person name="Marinkelle C.J."/>
            <person name="Tyler K.M."/>
            <person name="Miles M.A."/>
            <person name="Andersson B."/>
        </authorList>
    </citation>
    <scope>NUCLEOTIDE SEQUENCE [LARGE SCALE GENOMIC DNA]</scope>
    <source>
        <strain evidence="1 2">B7</strain>
    </source>
</reference>
<name>K2LX14_TRYCR</name>
<dbReference type="Proteomes" id="UP000007350">
    <property type="component" value="Unassembled WGS sequence"/>
</dbReference>
<gene>
    <name evidence="1" type="ORF">MOQ_009155</name>
</gene>
<evidence type="ECO:0000313" key="2">
    <source>
        <dbReference type="Proteomes" id="UP000007350"/>
    </source>
</evidence>
<organism evidence="1 2">
    <name type="scientific">Trypanosoma cruzi marinkellei</name>
    <dbReference type="NCBI Taxonomy" id="85056"/>
    <lineage>
        <taxon>Eukaryota</taxon>
        <taxon>Discoba</taxon>
        <taxon>Euglenozoa</taxon>
        <taxon>Kinetoplastea</taxon>
        <taxon>Metakinetoplastina</taxon>
        <taxon>Trypanosomatida</taxon>
        <taxon>Trypanosomatidae</taxon>
        <taxon>Trypanosoma</taxon>
        <taxon>Schizotrypanum</taxon>
    </lineage>
</organism>
<comment type="caution">
    <text evidence="1">The sequence shown here is derived from an EMBL/GenBank/DDBJ whole genome shotgun (WGS) entry which is preliminary data.</text>
</comment>
<feature type="non-terminal residue" evidence="1">
    <location>
        <position position="25"/>
    </location>
</feature>
<dbReference type="EMBL" id="AHKC01019002">
    <property type="protein sequence ID" value="EKF27128.1"/>
    <property type="molecule type" value="Genomic_DNA"/>
</dbReference>
<accession>K2LX14</accession>
<protein>
    <submittedName>
        <fullName evidence="1">Dispersed gene family protein 1 (DGF-1), putative</fullName>
    </submittedName>
</protein>